<reference evidence="2 3" key="1">
    <citation type="submission" date="2015-07" db="EMBL/GenBank/DDBJ databases">
        <title>Genome sequence of Ornatilinea apprima DSM 23815.</title>
        <authorList>
            <person name="Hemp J."/>
            <person name="Ward L.M."/>
            <person name="Pace L.A."/>
            <person name="Fischer W.W."/>
        </authorList>
    </citation>
    <scope>NUCLEOTIDE SEQUENCE [LARGE SCALE GENOMIC DNA]</scope>
    <source>
        <strain evidence="2 3">P3M-1</strain>
    </source>
</reference>
<dbReference type="EMBL" id="LGCL01000019">
    <property type="protein sequence ID" value="KPL78302.1"/>
    <property type="molecule type" value="Genomic_DNA"/>
</dbReference>
<keyword evidence="3" id="KW-1185">Reference proteome</keyword>
<comment type="caution">
    <text evidence="2">The sequence shown here is derived from an EMBL/GenBank/DDBJ whole genome shotgun (WGS) entry which is preliminary data.</text>
</comment>
<organism evidence="2 3">
    <name type="scientific">Ornatilinea apprima</name>
    <dbReference type="NCBI Taxonomy" id="1134406"/>
    <lineage>
        <taxon>Bacteria</taxon>
        <taxon>Bacillati</taxon>
        <taxon>Chloroflexota</taxon>
        <taxon>Anaerolineae</taxon>
        <taxon>Anaerolineales</taxon>
        <taxon>Anaerolineaceae</taxon>
        <taxon>Ornatilinea</taxon>
    </lineage>
</organism>
<keyword evidence="1" id="KW-0812">Transmembrane</keyword>
<dbReference type="Proteomes" id="UP000050417">
    <property type="component" value="Unassembled WGS sequence"/>
</dbReference>
<dbReference type="AlphaFoldDB" id="A0A0P6Y977"/>
<dbReference type="RefSeq" id="WP_075062369.1">
    <property type="nucleotide sequence ID" value="NZ_LGCL01000019.1"/>
</dbReference>
<keyword evidence="1" id="KW-0472">Membrane</keyword>
<name>A0A0P6Y977_9CHLR</name>
<evidence type="ECO:0008006" key="4">
    <source>
        <dbReference type="Google" id="ProtNLM"/>
    </source>
</evidence>
<protein>
    <recommendedName>
        <fullName evidence="4">DUF3899 domain-containing protein</fullName>
    </recommendedName>
</protein>
<keyword evidence="1" id="KW-1133">Transmembrane helix</keyword>
<sequence>MYFGVFLIFLLFPIGIISIVNPLYIAVSIMKSIKIFFYQVTKEKFLTPRNRKMFELLDSSPKSFAEKYPLLMVEVRIGGIIGICMALGLTCMLVATIFE</sequence>
<accession>A0A0P6Y977</accession>
<feature type="transmembrane region" description="Helical" evidence="1">
    <location>
        <begin position="6"/>
        <end position="27"/>
    </location>
</feature>
<feature type="transmembrane region" description="Helical" evidence="1">
    <location>
        <begin position="77"/>
        <end position="98"/>
    </location>
</feature>
<evidence type="ECO:0000256" key="1">
    <source>
        <dbReference type="SAM" id="Phobius"/>
    </source>
</evidence>
<proteinExistence type="predicted"/>
<gene>
    <name evidence="2" type="ORF">ADN00_07540</name>
</gene>
<evidence type="ECO:0000313" key="2">
    <source>
        <dbReference type="EMBL" id="KPL78302.1"/>
    </source>
</evidence>
<evidence type="ECO:0000313" key="3">
    <source>
        <dbReference type="Proteomes" id="UP000050417"/>
    </source>
</evidence>